<keyword evidence="6 7" id="KW-0472">Membrane</keyword>
<feature type="transmembrane region" description="Helical" evidence="7">
    <location>
        <begin position="56"/>
        <end position="75"/>
    </location>
</feature>
<dbReference type="EMBL" id="WCRY01000018">
    <property type="protein sequence ID" value="KAB4479578.1"/>
    <property type="molecule type" value="Genomic_DNA"/>
</dbReference>
<keyword evidence="5 7" id="KW-1133">Transmembrane helix</keyword>
<feature type="transmembrane region" description="Helical" evidence="7">
    <location>
        <begin position="225"/>
        <end position="242"/>
    </location>
</feature>
<feature type="transmembrane region" description="Helical" evidence="7">
    <location>
        <begin position="272"/>
        <end position="290"/>
    </location>
</feature>
<dbReference type="RefSeq" id="WP_008764609.1">
    <property type="nucleotide sequence ID" value="NZ_BAABXH010000002.1"/>
</dbReference>
<evidence type="ECO:0000313" key="12">
    <source>
        <dbReference type="EMBL" id="RHD88760.1"/>
    </source>
</evidence>
<evidence type="ECO:0000256" key="6">
    <source>
        <dbReference type="ARBA" id="ARBA00023136"/>
    </source>
</evidence>
<dbReference type="GeneID" id="60925626"/>
<reference evidence="11" key="3">
    <citation type="submission" date="2022-10" db="EMBL/GenBank/DDBJ databases">
        <title>Human gut microbiome strain richness.</title>
        <authorList>
            <person name="Chen-Liaw A."/>
        </authorList>
    </citation>
    <scope>NUCLEOTIDE SEQUENCE</scope>
    <source>
        <strain evidence="11">1001283st1_A3_1001283B150304_161114</strain>
    </source>
</reference>
<keyword evidence="4 7" id="KW-0812">Transmembrane</keyword>
<keyword evidence="3" id="KW-1003">Cell membrane</keyword>
<evidence type="ECO:0000313" key="16">
    <source>
        <dbReference type="Proteomes" id="UP001217776"/>
    </source>
</evidence>
<feature type="transmembrane region" description="Helical" evidence="7">
    <location>
        <begin position="310"/>
        <end position="330"/>
    </location>
</feature>
<dbReference type="GO" id="GO:0005886">
    <property type="term" value="C:plasma membrane"/>
    <property type="evidence" value="ECO:0007669"/>
    <property type="project" value="UniProtKB-SubCell"/>
</dbReference>
<dbReference type="Proteomes" id="UP000436858">
    <property type="component" value="Unassembled WGS sequence"/>
</dbReference>
<dbReference type="EMBL" id="JAQNVG010000014">
    <property type="protein sequence ID" value="MDC2236209.1"/>
    <property type="molecule type" value="Genomic_DNA"/>
</dbReference>
<dbReference type="EMBL" id="QSJP01000006">
    <property type="protein sequence ID" value="RHD88760.1"/>
    <property type="molecule type" value="Genomic_DNA"/>
</dbReference>
<evidence type="ECO:0000313" key="9">
    <source>
        <dbReference type="EMBL" id="KAB4305544.1"/>
    </source>
</evidence>
<evidence type="ECO:0000256" key="5">
    <source>
        <dbReference type="ARBA" id="ARBA00022989"/>
    </source>
</evidence>
<evidence type="ECO:0000256" key="2">
    <source>
        <dbReference type="ARBA" id="ARBA00007400"/>
    </source>
</evidence>
<comment type="caution">
    <text evidence="11">The sequence shown here is derived from an EMBL/GenBank/DDBJ whole genome shotgun (WGS) entry which is preliminary data.</text>
</comment>
<evidence type="ECO:0000313" key="14">
    <source>
        <dbReference type="Proteomes" id="UP000436858"/>
    </source>
</evidence>
<gene>
    <name evidence="12" type="ORF">DW780_08370</name>
    <name evidence="10" type="ORF">GAN91_18200</name>
    <name evidence="9" type="ORF">GAO51_25895</name>
    <name evidence="11" type="ORF">PO127_10675</name>
</gene>
<dbReference type="Proteomes" id="UP001217776">
    <property type="component" value="Unassembled WGS sequence"/>
</dbReference>
<protein>
    <submittedName>
        <fullName evidence="11">Acyltransferase</fullName>
    </submittedName>
</protein>
<evidence type="ECO:0000313" key="15">
    <source>
        <dbReference type="Proteomes" id="UP000440614"/>
    </source>
</evidence>
<feature type="transmembrane region" description="Helical" evidence="7">
    <location>
        <begin position="12"/>
        <end position="36"/>
    </location>
</feature>
<dbReference type="InterPro" id="IPR002656">
    <property type="entry name" value="Acyl_transf_3_dom"/>
</dbReference>
<accession>A0A0P0FI84</accession>
<accession>C6IL42</accession>
<sequence>MTQNSIADNRMVWLDVVRCVAMLMVIGVHCIDPFYISPTMRVIPEYTHWAAIYGSLLRPSVPLFVMMTGLLLLPVKQQPLGTFYKKRIFRVLFPFLIWSVLYSMFPWFTGLLGLPKEIIGDFFCYTQGHESQSLIDSLKDVAMIPFNFSHKENHMWYIYLLIGLYLYMPFFSAWVERASNKTKQIFLFIWIVSLFIPYIREYVANMLFDRSGYVFGTDTWNEFSMFYYFAGFNGYLLLGHYLKEGGNGNALKIFWPFSGSSKDDRLTNDWSVWKTFLICAVMFAIGYYVTYTGFSTTAANPNATETEMELYFTFCSPNVLLMTLAMFLMLQKVVINTPVIVKALANMTQCGFGIYMVHYFVVGPFFLLIGPSEIPIPLQVPLMAVCIFLCSWAFTALLYKLMPHKAKYIMG</sequence>
<feature type="transmembrane region" description="Helical" evidence="7">
    <location>
        <begin position="87"/>
        <end position="105"/>
    </location>
</feature>
<dbReference type="AlphaFoldDB" id="A0A0P0FI84"/>
<evidence type="ECO:0000259" key="8">
    <source>
        <dbReference type="Pfam" id="PF01757"/>
    </source>
</evidence>
<feature type="transmembrane region" description="Helical" evidence="7">
    <location>
        <begin position="350"/>
        <end position="370"/>
    </location>
</feature>
<dbReference type="Pfam" id="PF01757">
    <property type="entry name" value="Acyl_transf_3"/>
    <property type="match status" value="1"/>
</dbReference>
<keyword evidence="11" id="KW-0012">Acyltransferase</keyword>
<feature type="transmembrane region" description="Helical" evidence="7">
    <location>
        <begin position="187"/>
        <end position="205"/>
    </location>
</feature>
<reference evidence="14 15" key="2">
    <citation type="journal article" date="2019" name="Nat. Med.">
        <title>A library of human gut bacterial isolates paired with longitudinal multiomics data enables mechanistic microbiome research.</title>
        <authorList>
            <person name="Poyet M."/>
            <person name="Groussin M."/>
            <person name="Gibbons S.M."/>
            <person name="Avila-Pacheco J."/>
            <person name="Jiang X."/>
            <person name="Kearney S.M."/>
            <person name="Perrotta A.R."/>
            <person name="Berdy B."/>
            <person name="Zhao S."/>
            <person name="Lieberman T.D."/>
            <person name="Swanson P.K."/>
            <person name="Smith M."/>
            <person name="Roesemann S."/>
            <person name="Alexander J.E."/>
            <person name="Rich S.A."/>
            <person name="Livny J."/>
            <person name="Vlamakis H."/>
            <person name="Clish C."/>
            <person name="Bullock K."/>
            <person name="Deik A."/>
            <person name="Scott J."/>
            <person name="Pierce K.A."/>
            <person name="Xavier R.J."/>
            <person name="Alm E.J."/>
        </authorList>
    </citation>
    <scope>NUCLEOTIDE SEQUENCE [LARGE SCALE GENOMIC DNA]</scope>
    <source>
        <strain evidence="10 14">BIOML-A162</strain>
        <strain evidence="9 15">BIOML-A188</strain>
    </source>
</reference>
<dbReference type="PANTHER" id="PTHR40074:SF2">
    <property type="entry name" value="O-ACETYLTRANSFERASE WECH"/>
    <property type="match status" value="1"/>
</dbReference>
<evidence type="ECO:0000256" key="7">
    <source>
        <dbReference type="SAM" id="Phobius"/>
    </source>
</evidence>
<dbReference type="PANTHER" id="PTHR40074">
    <property type="entry name" value="O-ACETYLTRANSFERASE WECH"/>
    <property type="match status" value="1"/>
</dbReference>
<reference evidence="12 13" key="1">
    <citation type="submission" date="2018-08" db="EMBL/GenBank/DDBJ databases">
        <title>A genome reference for cultivated species of the human gut microbiota.</title>
        <authorList>
            <person name="Zou Y."/>
            <person name="Xue W."/>
            <person name="Luo G."/>
        </authorList>
    </citation>
    <scope>NUCLEOTIDE SEQUENCE [LARGE SCALE GENOMIC DNA]</scope>
    <source>
        <strain evidence="12 13">AM30-26</strain>
    </source>
</reference>
<evidence type="ECO:0000256" key="4">
    <source>
        <dbReference type="ARBA" id="ARBA00022692"/>
    </source>
</evidence>
<dbReference type="GO" id="GO:0016413">
    <property type="term" value="F:O-acetyltransferase activity"/>
    <property type="evidence" value="ECO:0007669"/>
    <property type="project" value="TreeGrafter"/>
</dbReference>
<dbReference type="GO" id="GO:0009246">
    <property type="term" value="P:enterobacterial common antigen biosynthetic process"/>
    <property type="evidence" value="ECO:0007669"/>
    <property type="project" value="TreeGrafter"/>
</dbReference>
<evidence type="ECO:0000313" key="10">
    <source>
        <dbReference type="EMBL" id="KAB4479578.1"/>
    </source>
</evidence>
<evidence type="ECO:0000313" key="13">
    <source>
        <dbReference type="Proteomes" id="UP000284785"/>
    </source>
</evidence>
<dbReference type="Proteomes" id="UP000284785">
    <property type="component" value="Unassembled WGS sequence"/>
</dbReference>
<feature type="domain" description="Acyltransferase 3" evidence="8">
    <location>
        <begin position="12"/>
        <end position="395"/>
    </location>
</feature>
<dbReference type="EMBL" id="WCSY01000036">
    <property type="protein sequence ID" value="KAB4305544.1"/>
    <property type="molecule type" value="Genomic_DNA"/>
</dbReference>
<comment type="similarity">
    <text evidence="2">Belongs to the acyltransferase 3 family.</text>
</comment>
<proteinExistence type="inferred from homology"/>
<keyword evidence="9" id="KW-0808">Transferase</keyword>
<name>A0A0P0FI84_BACT4</name>
<dbReference type="KEGG" id="btho:Btheta7330_03636"/>
<feature type="transmembrane region" description="Helical" evidence="7">
    <location>
        <begin position="382"/>
        <end position="402"/>
    </location>
</feature>
<evidence type="ECO:0000313" key="11">
    <source>
        <dbReference type="EMBL" id="MDC2236209.1"/>
    </source>
</evidence>
<evidence type="ECO:0000256" key="3">
    <source>
        <dbReference type="ARBA" id="ARBA00022475"/>
    </source>
</evidence>
<organism evidence="11 16">
    <name type="scientific">Bacteroides thetaiotaomicron</name>
    <dbReference type="NCBI Taxonomy" id="818"/>
    <lineage>
        <taxon>Bacteria</taxon>
        <taxon>Pseudomonadati</taxon>
        <taxon>Bacteroidota</taxon>
        <taxon>Bacteroidia</taxon>
        <taxon>Bacteroidales</taxon>
        <taxon>Bacteroidaceae</taxon>
        <taxon>Bacteroides</taxon>
    </lineage>
</organism>
<feature type="transmembrane region" description="Helical" evidence="7">
    <location>
        <begin position="156"/>
        <end position="175"/>
    </location>
</feature>
<evidence type="ECO:0000256" key="1">
    <source>
        <dbReference type="ARBA" id="ARBA00004651"/>
    </source>
</evidence>
<comment type="subcellular location">
    <subcellularLocation>
        <location evidence="1">Cell membrane</location>
        <topology evidence="1">Multi-pass membrane protein</topology>
    </subcellularLocation>
</comment>
<dbReference type="Proteomes" id="UP000440614">
    <property type="component" value="Unassembled WGS sequence"/>
</dbReference>